<reference evidence="5" key="1">
    <citation type="submission" date="2022-08" db="EMBL/GenBank/DDBJ databases">
        <title>Complete genome sequence of Mycoplasma molare type strain H 542.</title>
        <authorList>
            <person name="Spergser J."/>
        </authorList>
    </citation>
    <scope>NUCLEOTIDE SEQUENCE</scope>
    <source>
        <strain evidence="5">H 542</strain>
    </source>
</reference>
<dbReference type="CDD" id="cd01092">
    <property type="entry name" value="APP-like"/>
    <property type="match status" value="1"/>
</dbReference>
<dbReference type="InterPro" id="IPR000994">
    <property type="entry name" value="Pept_M24"/>
</dbReference>
<dbReference type="InterPro" id="IPR001714">
    <property type="entry name" value="Pept_M24_MAP"/>
</dbReference>
<dbReference type="PRINTS" id="PR00599">
    <property type="entry name" value="MAPEPTIDASE"/>
</dbReference>
<accession>A0ABY5TTS7</accession>
<dbReference type="Pfam" id="PF01321">
    <property type="entry name" value="Creatinase_N"/>
    <property type="match status" value="1"/>
</dbReference>
<feature type="domain" description="Peptidase M24" evidence="3">
    <location>
        <begin position="129"/>
        <end position="336"/>
    </location>
</feature>
<dbReference type="Pfam" id="PF00557">
    <property type="entry name" value="Peptidase_M24"/>
    <property type="match status" value="1"/>
</dbReference>
<keyword evidence="5" id="KW-0645">Protease</keyword>
<evidence type="ECO:0000256" key="1">
    <source>
        <dbReference type="ARBA" id="ARBA00022723"/>
    </source>
</evidence>
<keyword evidence="2" id="KW-0378">Hydrolase</keyword>
<sequence length="353" mass="40005">MNRKYLDLTLEKNNLDAIITFSPQTRIWLSSIQSTDGISIIEKSNSYVFLDMRYYEYAQKEIKNAELILLNQSNLKKFAQNKIYKRIGVEADYTTLSELERIKKMFPNAEIIQISGQELRILKDKNEIELLQKAIDISLEAYEELIKELKEGQTERELDRRLNFLMKEKGAQMECFDSIIATGSNSAIPHHHPTDRKIKSGDLLKIDFGATYKGYGADITRTFIFNPKNEIVDPKKEEILQIVKEAAQLGRQFIKPGIKASDVDKVCRDYIASKGYGEYFTHSTGHGLGIDVHELPTVSTNGNTILEPGMVITVEPGIYIEGFGGARIEDDLLVTETGSITLSRKNEVNGIKK</sequence>
<dbReference type="GO" id="GO:0004177">
    <property type="term" value="F:aminopeptidase activity"/>
    <property type="evidence" value="ECO:0007669"/>
    <property type="project" value="UniProtKB-KW"/>
</dbReference>
<proteinExistence type="predicted"/>
<organism evidence="5 6">
    <name type="scientific">Mesomycoplasma molare</name>
    <dbReference type="NCBI Taxonomy" id="171288"/>
    <lineage>
        <taxon>Bacteria</taxon>
        <taxon>Bacillati</taxon>
        <taxon>Mycoplasmatota</taxon>
        <taxon>Mycoplasmoidales</taxon>
        <taxon>Metamycoplasmataceae</taxon>
        <taxon>Mesomycoplasma</taxon>
    </lineage>
</organism>
<dbReference type="InterPro" id="IPR050659">
    <property type="entry name" value="Peptidase_M24B"/>
</dbReference>
<dbReference type="InterPro" id="IPR036005">
    <property type="entry name" value="Creatinase/aminopeptidase-like"/>
</dbReference>
<evidence type="ECO:0000313" key="6">
    <source>
        <dbReference type="Proteomes" id="UP001058364"/>
    </source>
</evidence>
<dbReference type="RefSeq" id="WP_027123390.1">
    <property type="nucleotide sequence ID" value="NZ_CP103423.1"/>
</dbReference>
<evidence type="ECO:0000256" key="2">
    <source>
        <dbReference type="ARBA" id="ARBA00022801"/>
    </source>
</evidence>
<keyword evidence="1" id="KW-0479">Metal-binding</keyword>
<dbReference type="SUPFAM" id="SSF53092">
    <property type="entry name" value="Creatinase/prolidase N-terminal domain"/>
    <property type="match status" value="1"/>
</dbReference>
<dbReference type="Gene3D" id="3.40.350.10">
    <property type="entry name" value="Creatinase/prolidase N-terminal domain"/>
    <property type="match status" value="1"/>
</dbReference>
<evidence type="ECO:0000259" key="4">
    <source>
        <dbReference type="Pfam" id="PF01321"/>
    </source>
</evidence>
<keyword evidence="6" id="KW-1185">Reference proteome</keyword>
<dbReference type="PROSITE" id="PS00491">
    <property type="entry name" value="PROLINE_PEPTIDASE"/>
    <property type="match status" value="1"/>
</dbReference>
<protein>
    <submittedName>
        <fullName evidence="5">Aminopeptidase P family protein</fullName>
    </submittedName>
</protein>
<dbReference type="Proteomes" id="UP001058364">
    <property type="component" value="Chromosome"/>
</dbReference>
<dbReference type="InterPro" id="IPR001131">
    <property type="entry name" value="Peptidase_M24B_aminopep-P_CS"/>
</dbReference>
<evidence type="ECO:0000313" key="5">
    <source>
        <dbReference type="EMBL" id="UWD33990.1"/>
    </source>
</evidence>
<dbReference type="InterPro" id="IPR029149">
    <property type="entry name" value="Creatin/AminoP/Spt16_N"/>
</dbReference>
<dbReference type="PANTHER" id="PTHR46112">
    <property type="entry name" value="AMINOPEPTIDASE"/>
    <property type="match status" value="1"/>
</dbReference>
<dbReference type="PANTHER" id="PTHR46112:SF2">
    <property type="entry name" value="XAA-PRO AMINOPEPTIDASE P-RELATED"/>
    <property type="match status" value="1"/>
</dbReference>
<keyword evidence="5" id="KW-0031">Aminopeptidase</keyword>
<feature type="domain" description="Creatinase N-terminal" evidence="4">
    <location>
        <begin position="9"/>
        <end position="120"/>
    </location>
</feature>
<name>A0ABY5TTS7_9BACT</name>
<dbReference type="SUPFAM" id="SSF55920">
    <property type="entry name" value="Creatinase/aminopeptidase"/>
    <property type="match status" value="1"/>
</dbReference>
<dbReference type="InterPro" id="IPR000587">
    <property type="entry name" value="Creatinase_N"/>
</dbReference>
<dbReference type="EMBL" id="CP103423">
    <property type="protein sequence ID" value="UWD33990.1"/>
    <property type="molecule type" value="Genomic_DNA"/>
</dbReference>
<evidence type="ECO:0000259" key="3">
    <source>
        <dbReference type="Pfam" id="PF00557"/>
    </source>
</evidence>
<gene>
    <name evidence="5" type="ORF">NX772_02680</name>
</gene>
<dbReference type="Gene3D" id="3.90.230.10">
    <property type="entry name" value="Creatinase/methionine aminopeptidase superfamily"/>
    <property type="match status" value="1"/>
</dbReference>